<evidence type="ECO:0000256" key="1">
    <source>
        <dbReference type="SAM" id="Phobius"/>
    </source>
</evidence>
<keyword evidence="1" id="KW-1133">Transmembrane helix</keyword>
<dbReference type="EMBL" id="CP038436">
    <property type="protein sequence ID" value="QBX55988.1"/>
    <property type="molecule type" value="Genomic_DNA"/>
</dbReference>
<dbReference type="KEGG" id="nsn:EXE58_11295"/>
<dbReference type="AlphaFoldDB" id="A0A4P7IFM7"/>
<proteinExistence type="predicted"/>
<feature type="transmembrane region" description="Helical" evidence="1">
    <location>
        <begin position="74"/>
        <end position="107"/>
    </location>
</feature>
<dbReference type="OrthoDB" id="10005757at2"/>
<feature type="transmembrane region" description="Helical" evidence="1">
    <location>
        <begin position="12"/>
        <end position="32"/>
    </location>
</feature>
<reference evidence="2 3" key="1">
    <citation type="submission" date="2019-03" db="EMBL/GenBank/DDBJ databases">
        <title>Three New Species of Nocardioides, Nocardioides euryhalodurans sp. nov., Nocardioides seonyuensis sp. nov. and Nocardioides eburneoflavus sp. nov. Iolated from Soil.</title>
        <authorList>
            <person name="Roh S.G."/>
            <person name="Lee C."/>
            <person name="Kim M.-K."/>
            <person name="Kim S.B."/>
        </authorList>
    </citation>
    <scope>NUCLEOTIDE SEQUENCE [LARGE SCALE GENOMIC DNA]</scope>
    <source>
        <strain evidence="2 3">MMS17-SY207-3</strain>
    </source>
</reference>
<accession>A0A4P7IFM7</accession>
<evidence type="ECO:0000313" key="2">
    <source>
        <dbReference type="EMBL" id="QBX55988.1"/>
    </source>
</evidence>
<sequence length="114" mass="11465">MEPLHGVRRASASASAAIAALTTAVYVVVILQEGNNSFWSVFPWVMIMLIGTFAALASALALGPGVGRLSAIAATVILGVLGLLAIFSVGVGFILAAVLACLAAVSYSSTARTS</sequence>
<dbReference type="RefSeq" id="WP_135267979.1">
    <property type="nucleotide sequence ID" value="NZ_CP038436.1"/>
</dbReference>
<dbReference type="Proteomes" id="UP000294853">
    <property type="component" value="Chromosome"/>
</dbReference>
<feature type="transmembrane region" description="Helical" evidence="1">
    <location>
        <begin position="38"/>
        <end position="62"/>
    </location>
</feature>
<organism evidence="2 3">
    <name type="scientific">Nocardioides seonyuensis</name>
    <dbReference type="NCBI Taxonomy" id="2518371"/>
    <lineage>
        <taxon>Bacteria</taxon>
        <taxon>Bacillati</taxon>
        <taxon>Actinomycetota</taxon>
        <taxon>Actinomycetes</taxon>
        <taxon>Propionibacteriales</taxon>
        <taxon>Nocardioidaceae</taxon>
        <taxon>Nocardioides</taxon>
    </lineage>
</organism>
<gene>
    <name evidence="2" type="ORF">EXE58_11295</name>
</gene>
<keyword evidence="1" id="KW-0812">Transmembrane</keyword>
<name>A0A4P7IFM7_9ACTN</name>
<keyword evidence="1" id="KW-0472">Membrane</keyword>
<protein>
    <submittedName>
        <fullName evidence="2">Uncharacterized protein</fullName>
    </submittedName>
</protein>
<keyword evidence="3" id="KW-1185">Reference proteome</keyword>
<evidence type="ECO:0000313" key="3">
    <source>
        <dbReference type="Proteomes" id="UP000294853"/>
    </source>
</evidence>